<reference evidence="2 3" key="1">
    <citation type="submission" date="2018-08" db="EMBL/GenBank/DDBJ databases">
        <title>A genome reference for cultivated species of the human gut microbiota.</title>
        <authorList>
            <person name="Zou Y."/>
            <person name="Xue W."/>
            <person name="Luo G."/>
        </authorList>
    </citation>
    <scope>NUCLEOTIDE SEQUENCE [LARGE SCALE GENOMIC DNA]</scope>
    <source>
        <strain evidence="2 3">AM47-6BH</strain>
    </source>
</reference>
<dbReference type="EMBL" id="QSES01000009">
    <property type="protein sequence ID" value="RGZ93719.1"/>
    <property type="molecule type" value="Genomic_DNA"/>
</dbReference>
<dbReference type="Proteomes" id="UP000283721">
    <property type="component" value="Unassembled WGS sequence"/>
</dbReference>
<evidence type="ECO:0000313" key="2">
    <source>
        <dbReference type="EMBL" id="RGZ93719.1"/>
    </source>
</evidence>
<evidence type="ECO:0000313" key="3">
    <source>
        <dbReference type="Proteomes" id="UP000283721"/>
    </source>
</evidence>
<keyword evidence="1" id="KW-0812">Transmembrane</keyword>
<protein>
    <submittedName>
        <fullName evidence="2">Uncharacterized protein</fullName>
    </submittedName>
</protein>
<accession>A0A413Q802</accession>
<feature type="transmembrane region" description="Helical" evidence="1">
    <location>
        <begin position="84"/>
        <end position="104"/>
    </location>
</feature>
<proteinExistence type="predicted"/>
<keyword evidence="1" id="KW-0472">Membrane</keyword>
<feature type="transmembrane region" description="Helical" evidence="1">
    <location>
        <begin position="6"/>
        <end position="24"/>
    </location>
</feature>
<organism evidence="2 3">
    <name type="scientific">Agathobacter rectalis</name>
    <dbReference type="NCBI Taxonomy" id="39491"/>
    <lineage>
        <taxon>Bacteria</taxon>
        <taxon>Bacillati</taxon>
        <taxon>Bacillota</taxon>
        <taxon>Clostridia</taxon>
        <taxon>Lachnospirales</taxon>
        <taxon>Lachnospiraceae</taxon>
        <taxon>Agathobacter</taxon>
    </lineage>
</organism>
<gene>
    <name evidence="2" type="ORF">DW967_06265</name>
</gene>
<evidence type="ECO:0000256" key="1">
    <source>
        <dbReference type="SAM" id="Phobius"/>
    </source>
</evidence>
<feature type="transmembrane region" description="Helical" evidence="1">
    <location>
        <begin position="36"/>
        <end position="55"/>
    </location>
</feature>
<dbReference type="AlphaFoldDB" id="A0A413Q802"/>
<keyword evidence="1" id="KW-1133">Transmembrane helix</keyword>
<comment type="caution">
    <text evidence="2">The sequence shown here is derived from an EMBL/GenBank/DDBJ whole genome shotgun (WGS) entry which is preliminary data.</text>
</comment>
<name>A0A413Q802_9FIRM</name>
<sequence>MIWFDKSVMLLGCIVEVFLLFDYFRNFFEFRLKKKTISIIFIVTCFALFGINLIGNATVNLIMFPLLMWTFVSVLFESKVGVRIGYFVIAYLVMIGVEFLYAILSQTTSNMVLENGVVPVSDYGWQIVVINIIYRFLI</sequence>